<sequence length="401" mass="44260">MTPEKPLEDGYNWRKYGQKNVKGNEYIRSYYKCSYPNCYVKKQVERTNDGRITDITYLGNHDHAKPHTEPKESVLPLPPAPVQIPNFVPSAVREPEDEPLDKRARATDNLRPMDAHETAIVAVPDETPPISVTPLCQRNDDNNENLSPKRRKKGANGAEVTVAKAGHESRHVTQIVSEVDIVSDGYRWRKYGQKMVKGNPNPRSYYRCSTAGCPVKKHVERASYDPKVVITTYEGQHEHNTLPIRTILPQSPAPSSFGTESNGAGKSNLQKSDPAPDPPLKLITYPSHRPAEDNDIPGIAVTGENKKPSSGHDNGDNIDQMSEDTGGAEVETTSDIVKSEQQVENSERAIQEQKDAPVVHVKPEPGASSQEQKGDDAPLGSSQPETNPNVLQRTDAEPVNC</sequence>
<feature type="region of interest" description="Disordered" evidence="10">
    <location>
        <begin position="241"/>
        <end position="401"/>
    </location>
</feature>
<feature type="compositionally biased region" description="Polar residues" evidence="10">
    <location>
        <begin position="331"/>
        <end position="344"/>
    </location>
</feature>
<gene>
    <name evidence="12" type="ORF">RND81_14G008100</name>
</gene>
<keyword evidence="4" id="KW-0862">Zinc</keyword>
<feature type="compositionally biased region" description="Basic and acidic residues" evidence="10">
    <location>
        <begin position="345"/>
        <end position="363"/>
    </location>
</feature>
<evidence type="ECO:0000256" key="10">
    <source>
        <dbReference type="SAM" id="MobiDB-lite"/>
    </source>
</evidence>
<feature type="compositionally biased region" description="Polar residues" evidence="10">
    <location>
        <begin position="253"/>
        <end position="271"/>
    </location>
</feature>
<dbReference type="AlphaFoldDB" id="A0AAW1GJW3"/>
<dbReference type="Proteomes" id="UP001443914">
    <property type="component" value="Unassembled WGS sequence"/>
</dbReference>
<proteinExistence type="inferred from homology"/>
<dbReference type="InterPro" id="IPR003657">
    <property type="entry name" value="WRKY_dom"/>
</dbReference>
<accession>A0AAW1GJW3</accession>
<dbReference type="Gene3D" id="2.20.25.80">
    <property type="entry name" value="WRKY domain"/>
    <property type="match status" value="2"/>
</dbReference>
<comment type="similarity">
    <text evidence="9">Belongs to the WRKY group I family.</text>
</comment>
<dbReference type="InterPro" id="IPR036576">
    <property type="entry name" value="WRKY_dom_sf"/>
</dbReference>
<feature type="domain" description="WRKY" evidence="11">
    <location>
        <begin position="2"/>
        <end position="66"/>
    </location>
</feature>
<keyword evidence="3" id="KW-0677">Repeat</keyword>
<dbReference type="PANTHER" id="PTHR31221:SF193">
    <property type="entry name" value="WRKY TRANSCRIPTION FACTOR PROTEIN 1-RELATED"/>
    <property type="match status" value="1"/>
</dbReference>
<evidence type="ECO:0000256" key="3">
    <source>
        <dbReference type="ARBA" id="ARBA00022737"/>
    </source>
</evidence>
<reference evidence="12" key="1">
    <citation type="submission" date="2024-03" db="EMBL/GenBank/DDBJ databases">
        <title>WGS assembly of Saponaria officinalis var. Norfolk2.</title>
        <authorList>
            <person name="Jenkins J."/>
            <person name="Shu S."/>
            <person name="Grimwood J."/>
            <person name="Barry K."/>
            <person name="Goodstein D."/>
            <person name="Schmutz J."/>
            <person name="Leebens-Mack J."/>
            <person name="Osbourn A."/>
        </authorList>
    </citation>
    <scope>NUCLEOTIDE SEQUENCE [LARGE SCALE GENOMIC DNA]</scope>
    <source>
        <strain evidence="12">JIC</strain>
    </source>
</reference>
<feature type="compositionally biased region" description="Polar residues" evidence="10">
    <location>
        <begin position="380"/>
        <end position="392"/>
    </location>
</feature>
<dbReference type="SMART" id="SM00774">
    <property type="entry name" value="WRKY"/>
    <property type="match status" value="2"/>
</dbReference>
<dbReference type="GO" id="GO:0043565">
    <property type="term" value="F:sequence-specific DNA binding"/>
    <property type="evidence" value="ECO:0007669"/>
    <property type="project" value="InterPro"/>
</dbReference>
<keyword evidence="13" id="KW-1185">Reference proteome</keyword>
<dbReference type="PANTHER" id="PTHR31221">
    <property type="entry name" value="WRKY TRANSCRIPTION FACTOR PROTEIN 1-RELATED"/>
    <property type="match status" value="1"/>
</dbReference>
<dbReference type="FunFam" id="2.20.25.80:FF:000006">
    <property type="entry name" value="WRKY transcription factor"/>
    <property type="match status" value="1"/>
</dbReference>
<keyword evidence="2" id="KW-0479">Metal-binding</keyword>
<evidence type="ECO:0000256" key="9">
    <source>
        <dbReference type="ARBA" id="ARBA00061157"/>
    </source>
</evidence>
<organism evidence="12 13">
    <name type="scientific">Saponaria officinalis</name>
    <name type="common">Common soapwort</name>
    <name type="synonym">Lychnis saponaria</name>
    <dbReference type="NCBI Taxonomy" id="3572"/>
    <lineage>
        <taxon>Eukaryota</taxon>
        <taxon>Viridiplantae</taxon>
        <taxon>Streptophyta</taxon>
        <taxon>Embryophyta</taxon>
        <taxon>Tracheophyta</taxon>
        <taxon>Spermatophyta</taxon>
        <taxon>Magnoliopsida</taxon>
        <taxon>eudicotyledons</taxon>
        <taxon>Gunneridae</taxon>
        <taxon>Pentapetalae</taxon>
        <taxon>Caryophyllales</taxon>
        <taxon>Caryophyllaceae</taxon>
        <taxon>Caryophylleae</taxon>
        <taxon>Saponaria</taxon>
    </lineage>
</organism>
<evidence type="ECO:0000256" key="7">
    <source>
        <dbReference type="ARBA" id="ARBA00023163"/>
    </source>
</evidence>
<dbReference type="SUPFAM" id="SSF118290">
    <property type="entry name" value="WRKY DNA-binding domain"/>
    <property type="match status" value="2"/>
</dbReference>
<dbReference type="Pfam" id="PF03106">
    <property type="entry name" value="WRKY"/>
    <property type="match status" value="2"/>
</dbReference>
<evidence type="ECO:0000256" key="2">
    <source>
        <dbReference type="ARBA" id="ARBA00022723"/>
    </source>
</evidence>
<evidence type="ECO:0000256" key="5">
    <source>
        <dbReference type="ARBA" id="ARBA00023015"/>
    </source>
</evidence>
<evidence type="ECO:0000256" key="8">
    <source>
        <dbReference type="ARBA" id="ARBA00023242"/>
    </source>
</evidence>
<name>A0AAW1GJW3_SAPOF</name>
<protein>
    <recommendedName>
        <fullName evidence="11">WRKY domain-containing protein</fullName>
    </recommendedName>
</protein>
<dbReference type="GO" id="GO:0005634">
    <property type="term" value="C:nucleus"/>
    <property type="evidence" value="ECO:0007669"/>
    <property type="project" value="UniProtKB-SubCell"/>
</dbReference>
<dbReference type="FunFam" id="2.20.25.80:FF:000003">
    <property type="entry name" value="WRKY transcription factor 57"/>
    <property type="match status" value="1"/>
</dbReference>
<feature type="region of interest" description="Disordered" evidence="10">
    <location>
        <begin position="127"/>
        <end position="158"/>
    </location>
</feature>
<dbReference type="GO" id="GO:0046872">
    <property type="term" value="F:metal ion binding"/>
    <property type="evidence" value="ECO:0007669"/>
    <property type="project" value="UniProtKB-KW"/>
</dbReference>
<keyword evidence="8" id="KW-0539">Nucleus</keyword>
<comment type="subcellular location">
    <subcellularLocation>
        <location evidence="1">Nucleus</location>
    </subcellularLocation>
</comment>
<evidence type="ECO:0000256" key="4">
    <source>
        <dbReference type="ARBA" id="ARBA00022833"/>
    </source>
</evidence>
<evidence type="ECO:0000313" key="13">
    <source>
        <dbReference type="Proteomes" id="UP001443914"/>
    </source>
</evidence>
<dbReference type="PROSITE" id="PS50811">
    <property type="entry name" value="WRKY"/>
    <property type="match status" value="2"/>
</dbReference>
<comment type="caution">
    <text evidence="12">The sequence shown here is derived from an EMBL/GenBank/DDBJ whole genome shotgun (WGS) entry which is preliminary data.</text>
</comment>
<feature type="domain" description="WRKY" evidence="11">
    <location>
        <begin position="177"/>
        <end position="242"/>
    </location>
</feature>
<keyword evidence="6" id="KW-0238">DNA-binding</keyword>
<keyword evidence="5" id="KW-0805">Transcription regulation</keyword>
<evidence type="ECO:0000256" key="1">
    <source>
        <dbReference type="ARBA" id="ARBA00004123"/>
    </source>
</evidence>
<keyword evidence="7" id="KW-0804">Transcription</keyword>
<dbReference type="EMBL" id="JBDFQZ010000014">
    <property type="protein sequence ID" value="KAK9663941.1"/>
    <property type="molecule type" value="Genomic_DNA"/>
</dbReference>
<dbReference type="InterPro" id="IPR044810">
    <property type="entry name" value="WRKY_plant"/>
</dbReference>
<dbReference type="GO" id="GO:0003700">
    <property type="term" value="F:DNA-binding transcription factor activity"/>
    <property type="evidence" value="ECO:0007669"/>
    <property type="project" value="InterPro"/>
</dbReference>
<evidence type="ECO:0000259" key="11">
    <source>
        <dbReference type="PROSITE" id="PS50811"/>
    </source>
</evidence>
<evidence type="ECO:0000313" key="12">
    <source>
        <dbReference type="EMBL" id="KAK9663941.1"/>
    </source>
</evidence>
<evidence type="ECO:0000256" key="6">
    <source>
        <dbReference type="ARBA" id="ARBA00023125"/>
    </source>
</evidence>